<proteinExistence type="predicted"/>
<dbReference type="Proteomes" id="UP000092460">
    <property type="component" value="Unassembled WGS sequence"/>
</dbReference>
<protein>
    <submittedName>
        <fullName evidence="2">Uncharacterized protein</fullName>
    </submittedName>
</protein>
<keyword evidence="3" id="KW-1185">Reference proteome</keyword>
<evidence type="ECO:0000313" key="3">
    <source>
        <dbReference type="Proteomes" id="UP000092460"/>
    </source>
</evidence>
<keyword evidence="1" id="KW-0812">Transmembrane</keyword>
<accession>A0A1B0BH83</accession>
<dbReference type="VEuPathDB" id="VectorBase:GPPI029973"/>
<name>A0A1B0BH83_9MUSC</name>
<dbReference type="EnsemblMetazoa" id="GPPI029973-RA">
    <property type="protein sequence ID" value="GPPI029973-PA"/>
    <property type="gene ID" value="GPPI029973"/>
</dbReference>
<sequence>MDGGSCAYNKTLCSLGEVTPTTNPQHRYYAMIIIVAIITLLMPDNVFRCMIYLPKSASISCLTASVANKKKKQEVEENWSEIWQDPVHSSALRADHIRVMVLLNLYVSLANFFQLDVEIGYKIVPLYQYHFFFVSFNKFLNARKHPDKVLAATAMMKTYKKKVGIGMIEM</sequence>
<evidence type="ECO:0000256" key="1">
    <source>
        <dbReference type="SAM" id="Phobius"/>
    </source>
</evidence>
<keyword evidence="1" id="KW-0472">Membrane</keyword>
<keyword evidence="1" id="KW-1133">Transmembrane helix</keyword>
<organism evidence="2 3">
    <name type="scientific">Glossina palpalis gambiensis</name>
    <dbReference type="NCBI Taxonomy" id="67801"/>
    <lineage>
        <taxon>Eukaryota</taxon>
        <taxon>Metazoa</taxon>
        <taxon>Ecdysozoa</taxon>
        <taxon>Arthropoda</taxon>
        <taxon>Hexapoda</taxon>
        <taxon>Insecta</taxon>
        <taxon>Pterygota</taxon>
        <taxon>Neoptera</taxon>
        <taxon>Endopterygota</taxon>
        <taxon>Diptera</taxon>
        <taxon>Brachycera</taxon>
        <taxon>Muscomorpha</taxon>
        <taxon>Hippoboscoidea</taxon>
        <taxon>Glossinidae</taxon>
        <taxon>Glossina</taxon>
    </lineage>
</organism>
<reference evidence="3" key="1">
    <citation type="submission" date="2015-01" db="EMBL/GenBank/DDBJ databases">
        <authorList>
            <person name="Aksoy S."/>
            <person name="Warren W."/>
            <person name="Wilson R.K."/>
        </authorList>
    </citation>
    <scope>NUCLEOTIDE SEQUENCE [LARGE SCALE GENOMIC DNA]</scope>
    <source>
        <strain evidence="3">IAEA</strain>
    </source>
</reference>
<dbReference type="AlphaFoldDB" id="A0A1B0BH83"/>
<evidence type="ECO:0000313" key="2">
    <source>
        <dbReference type="EnsemblMetazoa" id="GPPI029973-PA"/>
    </source>
</evidence>
<reference evidence="2" key="2">
    <citation type="submission" date="2020-05" db="UniProtKB">
        <authorList>
            <consortium name="EnsemblMetazoa"/>
        </authorList>
    </citation>
    <scope>IDENTIFICATION</scope>
    <source>
        <strain evidence="2">IAEA</strain>
    </source>
</reference>
<dbReference type="EMBL" id="JXJN01014220">
    <property type="status" value="NOT_ANNOTATED_CDS"/>
    <property type="molecule type" value="Genomic_DNA"/>
</dbReference>
<feature type="transmembrane region" description="Helical" evidence="1">
    <location>
        <begin position="28"/>
        <end position="47"/>
    </location>
</feature>